<feature type="domain" description="HTH iclR-type" evidence="4">
    <location>
        <begin position="12"/>
        <end position="72"/>
    </location>
</feature>
<feature type="domain" description="IclR-ED" evidence="5">
    <location>
        <begin position="73"/>
        <end position="256"/>
    </location>
</feature>
<dbReference type="EMBL" id="JACCBF010000001">
    <property type="protein sequence ID" value="NYD29345.1"/>
    <property type="molecule type" value="Genomic_DNA"/>
</dbReference>
<dbReference type="InterPro" id="IPR005471">
    <property type="entry name" value="Tscrpt_reg_IclR_N"/>
</dbReference>
<dbReference type="PANTHER" id="PTHR30136:SF24">
    <property type="entry name" value="HTH-TYPE TRANSCRIPTIONAL REPRESSOR ALLR"/>
    <property type="match status" value="1"/>
</dbReference>
<evidence type="ECO:0000313" key="7">
    <source>
        <dbReference type="Proteomes" id="UP000582231"/>
    </source>
</evidence>
<proteinExistence type="predicted"/>
<dbReference type="GO" id="GO:0045892">
    <property type="term" value="P:negative regulation of DNA-templated transcription"/>
    <property type="evidence" value="ECO:0007669"/>
    <property type="project" value="TreeGrafter"/>
</dbReference>
<organism evidence="6 7">
    <name type="scientific">Nocardioides kongjuensis</name>
    <dbReference type="NCBI Taxonomy" id="349522"/>
    <lineage>
        <taxon>Bacteria</taxon>
        <taxon>Bacillati</taxon>
        <taxon>Actinomycetota</taxon>
        <taxon>Actinomycetes</taxon>
        <taxon>Propionibacteriales</taxon>
        <taxon>Nocardioidaceae</taxon>
        <taxon>Nocardioides</taxon>
    </lineage>
</organism>
<dbReference type="AlphaFoldDB" id="A0A852RDM5"/>
<keyword evidence="7" id="KW-1185">Reference proteome</keyword>
<evidence type="ECO:0000256" key="3">
    <source>
        <dbReference type="ARBA" id="ARBA00023163"/>
    </source>
</evidence>
<keyword evidence="3" id="KW-0804">Transcription</keyword>
<dbReference type="SUPFAM" id="SSF46785">
    <property type="entry name" value="Winged helix' DNA-binding domain"/>
    <property type="match status" value="1"/>
</dbReference>
<dbReference type="PANTHER" id="PTHR30136">
    <property type="entry name" value="HELIX-TURN-HELIX TRANSCRIPTIONAL REGULATOR, ICLR FAMILY"/>
    <property type="match status" value="1"/>
</dbReference>
<dbReference type="Proteomes" id="UP000582231">
    <property type="component" value="Unassembled WGS sequence"/>
</dbReference>
<reference evidence="6 7" key="1">
    <citation type="submission" date="2020-07" db="EMBL/GenBank/DDBJ databases">
        <title>Sequencing the genomes of 1000 actinobacteria strains.</title>
        <authorList>
            <person name="Klenk H.-P."/>
        </authorList>
    </citation>
    <scope>NUCLEOTIDE SEQUENCE [LARGE SCALE GENOMIC DNA]</scope>
    <source>
        <strain evidence="6 7">DSM 19082</strain>
    </source>
</reference>
<dbReference type="GO" id="GO:0003700">
    <property type="term" value="F:DNA-binding transcription factor activity"/>
    <property type="evidence" value="ECO:0007669"/>
    <property type="project" value="TreeGrafter"/>
</dbReference>
<accession>A0A852RDM5</accession>
<name>A0A852RDM5_9ACTN</name>
<dbReference type="Gene3D" id="3.30.450.40">
    <property type="match status" value="1"/>
</dbReference>
<evidence type="ECO:0000256" key="2">
    <source>
        <dbReference type="ARBA" id="ARBA00023125"/>
    </source>
</evidence>
<evidence type="ECO:0000313" key="6">
    <source>
        <dbReference type="EMBL" id="NYD29345.1"/>
    </source>
</evidence>
<dbReference type="InterPro" id="IPR036390">
    <property type="entry name" value="WH_DNA-bd_sf"/>
</dbReference>
<dbReference type="PROSITE" id="PS51078">
    <property type="entry name" value="ICLR_ED"/>
    <property type="match status" value="1"/>
</dbReference>
<comment type="caution">
    <text evidence="6">The sequence shown here is derived from an EMBL/GenBank/DDBJ whole genome shotgun (WGS) entry which is preliminary data.</text>
</comment>
<dbReference type="InterPro" id="IPR014757">
    <property type="entry name" value="Tscrpt_reg_IclR_C"/>
</dbReference>
<dbReference type="Pfam" id="PF01614">
    <property type="entry name" value="IclR_C"/>
    <property type="match status" value="1"/>
</dbReference>
<dbReference type="Gene3D" id="1.10.10.10">
    <property type="entry name" value="Winged helix-like DNA-binding domain superfamily/Winged helix DNA-binding domain"/>
    <property type="match status" value="1"/>
</dbReference>
<dbReference type="InterPro" id="IPR050707">
    <property type="entry name" value="HTH_MetabolicPath_Reg"/>
</dbReference>
<dbReference type="PROSITE" id="PS51077">
    <property type="entry name" value="HTH_ICLR"/>
    <property type="match status" value="1"/>
</dbReference>
<sequence length="256" mass="27858">MQDRLSPPDDFVQSVGRALRVLEVVAQGHPLPVKVIARMCELNLSTTYHLVRTLAYEGYLERLPDGTYSSGSEVARRFYDVLSGLGHPPDSKEVLRHLAARTGLSAYLGRLKGDRVVVVDYVEGPGSPYLEHFERGLDVSAHATALGKALMLGLKPRERREMLRDQGLRPFTRNTSTDLALLEAQLRTLTADSVVVERGEFRDDVSCAARLVPRRAPGETSWALVVSTRGLELPDAARAELSMAAADLAGAATGGP</sequence>
<evidence type="ECO:0000256" key="1">
    <source>
        <dbReference type="ARBA" id="ARBA00023015"/>
    </source>
</evidence>
<keyword evidence="2 6" id="KW-0238">DNA-binding</keyword>
<dbReference type="RefSeq" id="WP_179725731.1">
    <property type="nucleotide sequence ID" value="NZ_BAABEF010000001.1"/>
</dbReference>
<dbReference type="Pfam" id="PF09339">
    <property type="entry name" value="HTH_IclR"/>
    <property type="match status" value="1"/>
</dbReference>
<dbReference type="InterPro" id="IPR029016">
    <property type="entry name" value="GAF-like_dom_sf"/>
</dbReference>
<dbReference type="GO" id="GO:0003677">
    <property type="term" value="F:DNA binding"/>
    <property type="evidence" value="ECO:0007669"/>
    <property type="project" value="UniProtKB-KW"/>
</dbReference>
<dbReference type="InterPro" id="IPR036388">
    <property type="entry name" value="WH-like_DNA-bd_sf"/>
</dbReference>
<evidence type="ECO:0000259" key="4">
    <source>
        <dbReference type="PROSITE" id="PS51077"/>
    </source>
</evidence>
<gene>
    <name evidence="6" type="ORF">BJ958_000891</name>
</gene>
<dbReference type="SUPFAM" id="SSF55781">
    <property type="entry name" value="GAF domain-like"/>
    <property type="match status" value="1"/>
</dbReference>
<keyword evidence="1" id="KW-0805">Transcription regulation</keyword>
<evidence type="ECO:0000259" key="5">
    <source>
        <dbReference type="PROSITE" id="PS51078"/>
    </source>
</evidence>
<dbReference type="SMART" id="SM00346">
    <property type="entry name" value="HTH_ICLR"/>
    <property type="match status" value="1"/>
</dbReference>
<protein>
    <submittedName>
        <fullName evidence="6">DNA-binding IclR family transcriptional regulator</fullName>
    </submittedName>
</protein>